<evidence type="ECO:0000259" key="2">
    <source>
        <dbReference type="Pfam" id="PF01434"/>
    </source>
</evidence>
<dbReference type="SUPFAM" id="SSF140990">
    <property type="entry name" value="FtsH protease domain-like"/>
    <property type="match status" value="1"/>
</dbReference>
<dbReference type="Proteomes" id="UP000231567">
    <property type="component" value="Unassembled WGS sequence"/>
</dbReference>
<comment type="caution">
    <text evidence="3">The sequence shown here is derived from an EMBL/GenBank/DDBJ whole genome shotgun (WGS) entry which is preliminary data.</text>
</comment>
<dbReference type="PANTHER" id="PTHR23076:SF113">
    <property type="entry name" value="ATP-DEPENDENT ZINC METALLOPROTEASE FTSH 1, CHLOROPLASTIC-RELATED"/>
    <property type="match status" value="1"/>
</dbReference>
<reference evidence="3 4" key="1">
    <citation type="submission" date="2017-09" db="EMBL/GenBank/DDBJ databases">
        <title>Depth-based differentiation of microbial function through sediment-hosted aquifers and enrichment of novel symbionts in the deep terrestrial subsurface.</title>
        <authorList>
            <person name="Probst A.J."/>
            <person name="Ladd B."/>
            <person name="Jarett J.K."/>
            <person name="Geller-Mcgrath D.E."/>
            <person name="Sieber C.M."/>
            <person name="Emerson J.B."/>
            <person name="Anantharaman K."/>
            <person name="Thomas B.C."/>
            <person name="Malmstrom R."/>
            <person name="Stieglmeier M."/>
            <person name="Klingl A."/>
            <person name="Woyke T."/>
            <person name="Ryan C.M."/>
            <person name="Banfield J.F."/>
        </authorList>
    </citation>
    <scope>NUCLEOTIDE SEQUENCE [LARGE SCALE GENOMIC DNA]</scope>
    <source>
        <strain evidence="3">CG23_combo_of_CG06-09_8_20_14_all_40_13</strain>
    </source>
</reference>
<proteinExistence type="predicted"/>
<dbReference type="Pfam" id="PF01434">
    <property type="entry name" value="Peptidase_M41"/>
    <property type="match status" value="1"/>
</dbReference>
<dbReference type="InterPro" id="IPR037219">
    <property type="entry name" value="Peptidase_M41-like"/>
</dbReference>
<sequence length="103" mass="11832">MARDMVTQYGMSDKIGPVTLGEKEELVFLGRELGEHKTYSEKIASQIDDEVFQIVFQAEQRAIEILKKYKAILKKLAEKLIKEETVESRELESLFKGVKLVKV</sequence>
<dbReference type="InterPro" id="IPR000642">
    <property type="entry name" value="Peptidase_M41"/>
</dbReference>
<accession>A0A2G9YR77</accession>
<dbReference type="GO" id="GO:0016020">
    <property type="term" value="C:membrane"/>
    <property type="evidence" value="ECO:0007669"/>
    <property type="project" value="UniProtKB-SubCell"/>
</dbReference>
<name>A0A2G9YR77_9BACT</name>
<dbReference type="AlphaFoldDB" id="A0A2G9YR77"/>
<gene>
    <name evidence="3" type="ORF">COX39_01315</name>
</gene>
<feature type="domain" description="Peptidase M41" evidence="2">
    <location>
        <begin position="1"/>
        <end position="94"/>
    </location>
</feature>
<dbReference type="PANTHER" id="PTHR23076">
    <property type="entry name" value="METALLOPROTEASE M41 FTSH"/>
    <property type="match status" value="1"/>
</dbReference>
<organism evidence="3 4">
    <name type="scientific">Candidatus Nealsonbacteria bacterium CG23_combo_of_CG06-09_8_20_14_all_40_13</name>
    <dbReference type="NCBI Taxonomy" id="1974724"/>
    <lineage>
        <taxon>Bacteria</taxon>
        <taxon>Candidatus Nealsoniibacteriota</taxon>
    </lineage>
</organism>
<dbReference type="EMBL" id="PCRM01000021">
    <property type="protein sequence ID" value="PIP21746.1"/>
    <property type="molecule type" value="Genomic_DNA"/>
</dbReference>
<dbReference type="GO" id="GO:0004222">
    <property type="term" value="F:metalloendopeptidase activity"/>
    <property type="evidence" value="ECO:0007669"/>
    <property type="project" value="InterPro"/>
</dbReference>
<dbReference type="GO" id="GO:0006508">
    <property type="term" value="P:proteolysis"/>
    <property type="evidence" value="ECO:0007669"/>
    <property type="project" value="InterPro"/>
</dbReference>
<evidence type="ECO:0000313" key="4">
    <source>
        <dbReference type="Proteomes" id="UP000231567"/>
    </source>
</evidence>
<protein>
    <recommendedName>
        <fullName evidence="2">Peptidase M41 domain-containing protein</fullName>
    </recommendedName>
</protein>
<dbReference type="Gene3D" id="1.20.58.760">
    <property type="entry name" value="Peptidase M41"/>
    <property type="match status" value="1"/>
</dbReference>
<evidence type="ECO:0000313" key="3">
    <source>
        <dbReference type="EMBL" id="PIP21746.1"/>
    </source>
</evidence>
<dbReference type="GO" id="GO:0004176">
    <property type="term" value="F:ATP-dependent peptidase activity"/>
    <property type="evidence" value="ECO:0007669"/>
    <property type="project" value="InterPro"/>
</dbReference>
<dbReference type="GO" id="GO:0005524">
    <property type="term" value="F:ATP binding"/>
    <property type="evidence" value="ECO:0007669"/>
    <property type="project" value="InterPro"/>
</dbReference>
<comment type="subcellular location">
    <subcellularLocation>
        <location evidence="1">Membrane</location>
    </subcellularLocation>
</comment>
<evidence type="ECO:0000256" key="1">
    <source>
        <dbReference type="ARBA" id="ARBA00004370"/>
    </source>
</evidence>